<gene>
    <name evidence="1" type="ORF">C8D82_12327</name>
</gene>
<sequence length="1337" mass="148199">MMYNELKRITASAIASVALLPLIGAEWRVDSPLPGVLELANDSNRWGGLNGFDVLPCNGSNCIARKEFPLDKLPAGSLAKADKVYLRLHIGVLDYSKDLNKEAPNGLTEKFRIQFDGGEEIVLNTSDPRLPARSATSNRLNDWVEIPIDKSLLLNRDRIAISVAKVDDGDDFIYPSVDRNVNNTASFVSRDGGKTWSRDWNRATHQRSGEFMMRLKLVDSEKLTGSWRVDSPRPGVLELANDNNSWGGLNPFDVLPCNGPGNIAAKVFPLTKLPAGSLEKADKVYLKLHIGVFDYSTALNQEAPNGLTEKFRIRFDGGKEIVLNTADPRLPARSATSNKLNDWVEIPIDKSLLLNREEISISVAKVDDGDDFIYPSIDRSVKNTASSVSRDGGKSWSRDWNREQNQECGEFMMRLRLSSVGEQGSAEWKAGNGIVGDSEQLFAYAADEGELFRLELRRHWDESRPLTLAFATEPGAEFSAVDEKGAAVAFTRSGNTLSFNTGVPFAVECRNGKVRSVRASFAPALEWPVARPDMTPEVSAPAGVRTGAAPSCRIDNSTAILENEAIRAEFQLAPALALKSLFCAEVNRNILKAADETRIFRIHAGGRTYDARDGKVTSVKSLSNGFQAVVFLEEPRLECTVSVIAERDELRFKLDVTNRGESGADFALAFPHLDGITLSAKPEDDFYCFPFGGGIIGGENCRFRSAYGQNDAWWQMVDLFSRTSGGGVYLRGDDPEASYKFLNLRKGKGVKHPDLYHLCTGTTPGFFESEHHWPHALSEGEYAGMAIDYAERPYAPGVKVSLPDAVIGTHAGNWKAAMQRYADWASGVWPRQAFPGKLTGRWNYRAGMGLGSPLWKDGKYDTSYQGKHHKRPADIWELCSWWTLTKSLYWKLPFEEIGRFAKDPWVEKVLVWRDPATGEKVLSYALGDYDGYNPQWGGLPAFRQHLQDLKNAGQVALLYYDAVLMDASARNAKMVPEFAVINHQYKCAPAHDVANPTMPPGIVAKFHQYAMCVNAGKFADYTIDDVVRVVEETGADGVRLDEFGGGGHLCFSTMHEHLFSNEGWGNPVLQAVAYITRGIREKLGRSGKEVLLLTEFPGYDMLVSTLDGALSYDGIARRSFARPAQINLLRFYFRNCKLFEIIEDAGDHKPAPHDLWLWNAVGVYNSGEYPDHIRSLLLDNNDAFDYGEIEPLVDSAAKGVYANRFASDRKRIWTLFNATGYTVDQPLLKVAPREDVHYVELTTGRELTPQDGMLSCRVRPQKTIAIAEYPRLISLKDGKLQAKEMPAGAKLVASDADGRKNVELVPGAPLPELAGTDRIKLIDADGIVLDIRYRDSL</sequence>
<dbReference type="EMBL" id="QEKH01000023">
    <property type="protein sequence ID" value="PVY38974.1"/>
    <property type="molecule type" value="Genomic_DNA"/>
</dbReference>
<organism evidence="1 2">
    <name type="scientific">Victivallis vadensis</name>
    <dbReference type="NCBI Taxonomy" id="172901"/>
    <lineage>
        <taxon>Bacteria</taxon>
        <taxon>Pseudomonadati</taxon>
        <taxon>Lentisphaerota</taxon>
        <taxon>Lentisphaeria</taxon>
        <taxon>Victivallales</taxon>
        <taxon>Victivallaceae</taxon>
        <taxon>Victivallis</taxon>
    </lineage>
</organism>
<comment type="caution">
    <text evidence="1">The sequence shown here is derived from an EMBL/GenBank/DDBJ whole genome shotgun (WGS) entry which is preliminary data.</text>
</comment>
<accession>A0A2U1ARB8</accession>
<reference evidence="1 2" key="1">
    <citation type="submission" date="2018-04" db="EMBL/GenBank/DDBJ databases">
        <title>Genomic Encyclopedia of Type Strains, Phase IV (KMG-IV): sequencing the most valuable type-strain genomes for metagenomic binning, comparative biology and taxonomic classification.</title>
        <authorList>
            <person name="Goeker M."/>
        </authorList>
    </citation>
    <scope>NUCLEOTIDE SEQUENCE [LARGE SCALE GENOMIC DNA]</scope>
    <source>
        <strain evidence="1 2">DSM 14823</strain>
    </source>
</reference>
<evidence type="ECO:0000313" key="2">
    <source>
        <dbReference type="Proteomes" id="UP000245959"/>
    </source>
</evidence>
<protein>
    <recommendedName>
        <fullName evidence="3">Carbohydrate binding protein with CBM9 domain</fullName>
    </recommendedName>
</protein>
<dbReference type="Proteomes" id="UP000245959">
    <property type="component" value="Unassembled WGS sequence"/>
</dbReference>
<keyword evidence="2" id="KW-1185">Reference proteome</keyword>
<evidence type="ECO:0008006" key="3">
    <source>
        <dbReference type="Google" id="ProtNLM"/>
    </source>
</evidence>
<evidence type="ECO:0000313" key="1">
    <source>
        <dbReference type="EMBL" id="PVY38974.1"/>
    </source>
</evidence>
<proteinExistence type="predicted"/>
<name>A0A2U1ARB8_9BACT</name>